<dbReference type="InterPro" id="IPR007554">
    <property type="entry name" value="Glycerophosphate_synth"/>
</dbReference>
<dbReference type="EMBL" id="FNWO01000013">
    <property type="protein sequence ID" value="SEH53823.1"/>
    <property type="molecule type" value="Genomic_DNA"/>
</dbReference>
<reference evidence="2" key="1">
    <citation type="submission" date="2016-10" db="EMBL/GenBank/DDBJ databases">
        <authorList>
            <person name="Varghese N."/>
            <person name="Submissions S."/>
        </authorList>
    </citation>
    <scope>NUCLEOTIDE SEQUENCE [LARGE SCALE GENOMIC DNA]</scope>
    <source>
        <strain evidence="2">DSM 13234</strain>
    </source>
</reference>
<dbReference type="RefSeq" id="WP_074769721.1">
    <property type="nucleotide sequence ID" value="NZ_FNWO01000013.1"/>
</dbReference>
<dbReference type="InterPro" id="IPR043148">
    <property type="entry name" value="TagF_C"/>
</dbReference>
<dbReference type="GO" id="GO:0047355">
    <property type="term" value="F:CDP-glycerol glycerophosphotransferase activity"/>
    <property type="evidence" value="ECO:0007669"/>
    <property type="project" value="InterPro"/>
</dbReference>
<proteinExistence type="predicted"/>
<protein>
    <submittedName>
        <fullName evidence="1">CDP-Glycerol:Poly(Glycerophosphate) glycerophosphotransferase</fullName>
    </submittedName>
</protein>
<dbReference type="Pfam" id="PF04464">
    <property type="entry name" value="Glyphos_transf"/>
    <property type="match status" value="1"/>
</dbReference>
<dbReference type="Gene3D" id="3.40.50.12580">
    <property type="match status" value="1"/>
</dbReference>
<dbReference type="GO" id="GO:0016020">
    <property type="term" value="C:membrane"/>
    <property type="evidence" value="ECO:0007669"/>
    <property type="project" value="InterPro"/>
</dbReference>
<sequence length="440" mass="48676">MKPTALIYCDRASAVTEMAALAEGLVRDGRFKPVLFLGKNLTPSELAPFGDIERAIAPLEGPARWAGIGRLSVYYALPRIAGILHKRAGDYADAAIRLKIFKATAEKIIKKLNPSIVIIPDDRIMRYNLGLILAARAHNLPVVLVPFAMSDPIWEASSRLARGIAVEPSVTNYFPTNIFRMPDGRQTMFYGAGQAKALIDAGLTFTTPWLVGGGDIDAICVTSSAHQATLINGHIPKDRIHLTGRPSADPFFNELSTREEKRQDLCHRYNIDMNQKIIAFNPPTYGEVGLMDKSTAINYIRSICTALKPYNKRTVVSLHPRMEYKNYRWIESEFGLPITDQPIREYICAIDILVSYLSSINLWAANLHIPVVQLNGVGHPDTAYTSLPGVVPATPETLPEALSQVIETHIDYDAFENTLGPFDGQCTKRIADVLEHLAKI</sequence>
<dbReference type="OrthoDB" id="9811865at2"/>
<organism evidence="1 2">
    <name type="scientific">Magnetospirillum fulvum</name>
    <name type="common">Rhodospirillum fulvum</name>
    <dbReference type="NCBI Taxonomy" id="1082"/>
    <lineage>
        <taxon>Bacteria</taxon>
        <taxon>Pseudomonadati</taxon>
        <taxon>Pseudomonadota</taxon>
        <taxon>Alphaproteobacteria</taxon>
        <taxon>Rhodospirillales</taxon>
        <taxon>Rhodospirillaceae</taxon>
        <taxon>Magnetospirillum</taxon>
    </lineage>
</organism>
<keyword evidence="1" id="KW-0808">Transferase</keyword>
<keyword evidence="2" id="KW-1185">Reference proteome</keyword>
<dbReference type="Proteomes" id="UP000182983">
    <property type="component" value="Unassembled WGS sequence"/>
</dbReference>
<gene>
    <name evidence="1" type="ORF">SAMN04244559_02849</name>
</gene>
<name>A0A1H6J4S1_MAGFU</name>
<evidence type="ECO:0000313" key="1">
    <source>
        <dbReference type="EMBL" id="SEH53823.1"/>
    </source>
</evidence>
<dbReference type="AlphaFoldDB" id="A0A1H6J4S1"/>
<evidence type="ECO:0000313" key="2">
    <source>
        <dbReference type="Proteomes" id="UP000182983"/>
    </source>
</evidence>
<dbReference type="SUPFAM" id="SSF53756">
    <property type="entry name" value="UDP-Glycosyltransferase/glycogen phosphorylase"/>
    <property type="match status" value="1"/>
</dbReference>
<accession>A0A1H6J4S1</accession>